<sequence length="118" mass="13830">MSVESKLRNHKTVLLSWEENYNIKELTVDDVPEDCRKNYICSNITTYETEFVNNLLKKLSSQKNLKKFNVDKLTVLNSYGLGEIEELCASKEEVIQCSSELIFLYLYKLTKIKLLREI</sequence>
<evidence type="ECO:0000313" key="1">
    <source>
        <dbReference type="EMBL" id="OWR47525.1"/>
    </source>
</evidence>
<dbReference type="KEGG" id="dpl:KGM_209811"/>
<dbReference type="AlphaFoldDB" id="A0A212F1A6"/>
<gene>
    <name evidence="1" type="ORF">KGM_209811</name>
</gene>
<organism evidence="1 2">
    <name type="scientific">Danaus plexippus plexippus</name>
    <dbReference type="NCBI Taxonomy" id="278856"/>
    <lineage>
        <taxon>Eukaryota</taxon>
        <taxon>Metazoa</taxon>
        <taxon>Ecdysozoa</taxon>
        <taxon>Arthropoda</taxon>
        <taxon>Hexapoda</taxon>
        <taxon>Insecta</taxon>
        <taxon>Pterygota</taxon>
        <taxon>Neoptera</taxon>
        <taxon>Endopterygota</taxon>
        <taxon>Lepidoptera</taxon>
        <taxon>Glossata</taxon>
        <taxon>Ditrysia</taxon>
        <taxon>Papilionoidea</taxon>
        <taxon>Nymphalidae</taxon>
        <taxon>Danainae</taxon>
        <taxon>Danaini</taxon>
        <taxon>Danaina</taxon>
        <taxon>Danaus</taxon>
        <taxon>Danaus</taxon>
    </lineage>
</organism>
<dbReference type="EMBL" id="AGBW02010916">
    <property type="protein sequence ID" value="OWR47525.1"/>
    <property type="molecule type" value="Genomic_DNA"/>
</dbReference>
<evidence type="ECO:0000313" key="2">
    <source>
        <dbReference type="Proteomes" id="UP000007151"/>
    </source>
</evidence>
<dbReference type="InParanoid" id="A0A212F1A6"/>
<proteinExistence type="predicted"/>
<protein>
    <submittedName>
        <fullName evidence="1">Uncharacterized protein</fullName>
    </submittedName>
</protein>
<comment type="caution">
    <text evidence="1">The sequence shown here is derived from an EMBL/GenBank/DDBJ whole genome shotgun (WGS) entry which is preliminary data.</text>
</comment>
<name>A0A212F1A6_DANPL</name>
<accession>A0A212F1A6</accession>
<keyword evidence="2" id="KW-1185">Reference proteome</keyword>
<dbReference type="Proteomes" id="UP000007151">
    <property type="component" value="Unassembled WGS sequence"/>
</dbReference>
<reference evidence="1 2" key="1">
    <citation type="journal article" date="2011" name="Cell">
        <title>The monarch butterfly genome yields insights into long-distance migration.</title>
        <authorList>
            <person name="Zhan S."/>
            <person name="Merlin C."/>
            <person name="Boore J.L."/>
            <person name="Reppert S.M."/>
        </authorList>
    </citation>
    <scope>NUCLEOTIDE SEQUENCE [LARGE SCALE GENOMIC DNA]</scope>
    <source>
        <strain evidence="1">F-2</strain>
    </source>
</reference>